<dbReference type="InterPro" id="IPR000639">
    <property type="entry name" value="Epox_hydrolase-like"/>
</dbReference>
<dbReference type="InterPro" id="IPR000073">
    <property type="entry name" value="AB_hydrolase_1"/>
</dbReference>
<reference evidence="4" key="2">
    <citation type="journal article" date="2022" name="Microb. Genom.">
        <title>A chromosome-scale genome assembly of the tomato pathogen Cladosporium fulvum reveals a compartmentalized genome architecture and the presence of a dispensable chromosome.</title>
        <authorList>
            <person name="Zaccaron A.Z."/>
            <person name="Chen L.H."/>
            <person name="Samaras A."/>
            <person name="Stergiopoulos I."/>
        </authorList>
    </citation>
    <scope>NUCLEOTIDE SEQUENCE</scope>
    <source>
        <strain evidence="4">Race5_Kim</strain>
    </source>
</reference>
<comment type="similarity">
    <text evidence="2">Belongs to the AB hydrolase superfamily. Epoxide hydrolase family.</text>
</comment>
<dbReference type="AlphaFoldDB" id="A0A9Q8LB87"/>
<sequence length="361" mass="40116">MVHLTEHDVSYSDGKKTIHYVAAGPLNGPLIIFVHGWPGIAKTWRPQLETFAGLGFRVVAPDMPGYGKSTANKVYSAYAQSEISQGLLALLADTGRKKAVWVAHDWGSGCLWTLAAVHPEVCIGVINLAVPYRLLELGLEELMKVVNREKYPEAEFPYGQWSYQVFYEQDFEKATSWFDADPAGVLRVLFIKGSAANLDKPARTATVVKDGGWMGGAPKPPSQDQIPTGASTLDNLPAEDVQELEEAMARTGFFGGDAYYMNHKANREWVLKNSVNDGILEMPVLFIEAKYDTVCDTYGSRNTEPMKELCKDLSMASIDAGHWVQLEKAEETNGVIAKWLLESLPEYWPTHWHSPIAKQKH</sequence>
<dbReference type="OMA" id="YMNHKAN"/>
<dbReference type="Proteomes" id="UP000756132">
    <property type="component" value="Chromosome 2"/>
</dbReference>
<organism evidence="4 5">
    <name type="scientific">Passalora fulva</name>
    <name type="common">Tomato leaf mold</name>
    <name type="synonym">Cladosporium fulvum</name>
    <dbReference type="NCBI Taxonomy" id="5499"/>
    <lineage>
        <taxon>Eukaryota</taxon>
        <taxon>Fungi</taxon>
        <taxon>Dikarya</taxon>
        <taxon>Ascomycota</taxon>
        <taxon>Pezizomycotina</taxon>
        <taxon>Dothideomycetes</taxon>
        <taxon>Dothideomycetidae</taxon>
        <taxon>Mycosphaerellales</taxon>
        <taxon>Mycosphaerellaceae</taxon>
        <taxon>Fulvia</taxon>
    </lineage>
</organism>
<evidence type="ECO:0000259" key="3">
    <source>
        <dbReference type="Pfam" id="PF00561"/>
    </source>
</evidence>
<dbReference type="Pfam" id="PF00561">
    <property type="entry name" value="Abhydrolase_1"/>
    <property type="match status" value="1"/>
</dbReference>
<dbReference type="InterPro" id="IPR029058">
    <property type="entry name" value="AB_hydrolase_fold"/>
</dbReference>
<accession>A0A9Q8LB87</accession>
<dbReference type="SUPFAM" id="SSF53474">
    <property type="entry name" value="alpha/beta-Hydrolases"/>
    <property type="match status" value="1"/>
</dbReference>
<evidence type="ECO:0000256" key="1">
    <source>
        <dbReference type="ARBA" id="ARBA00022801"/>
    </source>
</evidence>
<keyword evidence="1 4" id="KW-0378">Hydrolase</keyword>
<dbReference type="Gene3D" id="3.40.50.1820">
    <property type="entry name" value="alpha/beta hydrolase"/>
    <property type="match status" value="1"/>
</dbReference>
<evidence type="ECO:0000313" key="5">
    <source>
        <dbReference type="Proteomes" id="UP000756132"/>
    </source>
</evidence>
<dbReference type="KEGG" id="ffu:CLAFUR5_03560"/>
<reference evidence="4" key="1">
    <citation type="submission" date="2021-12" db="EMBL/GenBank/DDBJ databases">
        <authorList>
            <person name="Zaccaron A."/>
            <person name="Stergiopoulos I."/>
        </authorList>
    </citation>
    <scope>NUCLEOTIDE SEQUENCE</scope>
    <source>
        <strain evidence="4">Race5_Kim</strain>
    </source>
</reference>
<gene>
    <name evidence="4" type="ORF">CLAFUR5_03560</name>
</gene>
<dbReference type="GO" id="GO:0016787">
    <property type="term" value="F:hydrolase activity"/>
    <property type="evidence" value="ECO:0007669"/>
    <property type="project" value="UniProtKB-KW"/>
</dbReference>
<dbReference type="OrthoDB" id="408373at2759"/>
<feature type="domain" description="AB hydrolase-1" evidence="3">
    <location>
        <begin position="29"/>
        <end position="329"/>
    </location>
</feature>
<keyword evidence="5" id="KW-1185">Reference proteome</keyword>
<dbReference type="PANTHER" id="PTHR43329">
    <property type="entry name" value="EPOXIDE HYDROLASE"/>
    <property type="match status" value="1"/>
</dbReference>
<evidence type="ECO:0000256" key="2">
    <source>
        <dbReference type="ARBA" id="ARBA00038334"/>
    </source>
</evidence>
<dbReference type="EMBL" id="CP090164">
    <property type="protein sequence ID" value="UJO13568.1"/>
    <property type="molecule type" value="Genomic_DNA"/>
</dbReference>
<dbReference type="GeneID" id="71983438"/>
<protein>
    <submittedName>
        <fullName evidence="4">Epoxide hydrolase A</fullName>
    </submittedName>
</protein>
<dbReference type="RefSeq" id="XP_047757934.1">
    <property type="nucleotide sequence ID" value="XM_047902708.1"/>
</dbReference>
<evidence type="ECO:0000313" key="4">
    <source>
        <dbReference type="EMBL" id="UJO13568.1"/>
    </source>
</evidence>
<name>A0A9Q8LB87_PASFU</name>
<proteinExistence type="inferred from homology"/>
<dbReference type="PRINTS" id="PR00412">
    <property type="entry name" value="EPOXHYDRLASE"/>
</dbReference>